<comment type="caution">
    <text evidence="1">The sequence shown here is derived from an EMBL/GenBank/DDBJ whole genome shotgun (WGS) entry which is preliminary data.</text>
</comment>
<dbReference type="Pfam" id="PF02515">
    <property type="entry name" value="CoA_transf_3"/>
    <property type="match status" value="1"/>
</dbReference>
<evidence type="ECO:0000313" key="1">
    <source>
        <dbReference type="EMBL" id="KNZ41615.1"/>
    </source>
</evidence>
<dbReference type="PATRIC" id="fig|52689.4.peg.1547"/>
<keyword evidence="2" id="KW-1185">Reference proteome</keyword>
<sequence length="400" mass="44070">MGLKLLEGVKVLELATFIAAPAATRAMADWGAQVIKIESIGGDPIRYVGPGNKMPLDQDESLAFDFENANKQGIALNLKSAKGMEIFMKLLNEADIFVTNLRSQALVKLGIDYETLSKNKPELVFGQVLGYGAKGPLKDKPGFDFTAFAARGGYSGTLYEKGTSPVNIVPGFGDHACGMYLATGLLASYIHALKTGKGEKVTVSLFHAAVYGLAIVIHSAQYGNRYPISREDMLNPLQSTYITKDEIWVQLALPDYNRSIGRFSAVIGQPELAKDERYDTLAHVSQNPQELNRIIFDAIKEKTLEECTKMFDEADLCFEICQTWEQIIEDPQAWESDIFEKLDYPSGPKVMTRTPVMFENAGLPDYKKGPTYGGDTNEILSSIGFTTEDIDSMRGKGEIQ</sequence>
<dbReference type="Proteomes" id="UP000036873">
    <property type="component" value="Unassembled WGS sequence"/>
</dbReference>
<dbReference type="PANTHER" id="PTHR48228">
    <property type="entry name" value="SUCCINYL-COA--D-CITRAMALATE COA-TRANSFERASE"/>
    <property type="match status" value="1"/>
</dbReference>
<dbReference type="PANTHER" id="PTHR48228:SF2">
    <property type="entry name" value="E-CINNAMOYL-COA:R-PHENYLLACTATE COA TRANSFERASE LARGE SUBUNIT"/>
    <property type="match status" value="1"/>
</dbReference>
<dbReference type="Gene3D" id="3.40.50.10540">
    <property type="entry name" value="Crotonobetainyl-coa:carnitine coa-transferase, domain 1"/>
    <property type="match status" value="1"/>
</dbReference>
<dbReference type="InterPro" id="IPR023606">
    <property type="entry name" value="CoA-Trfase_III_dom_1_sf"/>
</dbReference>
<name>A0A0L6U1D8_9FIRM</name>
<dbReference type="InterPro" id="IPR050509">
    <property type="entry name" value="CoA-transferase_III"/>
</dbReference>
<dbReference type="SUPFAM" id="SSF89796">
    <property type="entry name" value="CoA-transferase family III (CaiB/BaiF)"/>
    <property type="match status" value="1"/>
</dbReference>
<organism evidence="1 2">
    <name type="scientific">Acetobacterium bakii</name>
    <dbReference type="NCBI Taxonomy" id="52689"/>
    <lineage>
        <taxon>Bacteria</taxon>
        <taxon>Bacillati</taxon>
        <taxon>Bacillota</taxon>
        <taxon>Clostridia</taxon>
        <taxon>Eubacteriales</taxon>
        <taxon>Eubacteriaceae</taxon>
        <taxon>Acetobacterium</taxon>
    </lineage>
</organism>
<protein>
    <recommendedName>
        <fullName evidence="3">Cinnamoyl-CoA:phenyllactate CoA-transferase</fullName>
    </recommendedName>
</protein>
<evidence type="ECO:0008006" key="3">
    <source>
        <dbReference type="Google" id="ProtNLM"/>
    </source>
</evidence>
<proteinExistence type="predicted"/>
<dbReference type="GO" id="GO:0003824">
    <property type="term" value="F:catalytic activity"/>
    <property type="evidence" value="ECO:0007669"/>
    <property type="project" value="InterPro"/>
</dbReference>
<dbReference type="EMBL" id="LGYO01000027">
    <property type="protein sequence ID" value="KNZ41615.1"/>
    <property type="molecule type" value="Genomic_DNA"/>
</dbReference>
<reference evidence="2" key="1">
    <citation type="submission" date="2015-07" db="EMBL/GenBank/DDBJ databases">
        <title>Draft genome sequence of Acetobacterium bakii DSM 8293, a potential psychrophilic chemical producer through syngas fermentation.</title>
        <authorList>
            <person name="Song Y."/>
            <person name="Hwang S."/>
            <person name="Cho B.-K."/>
        </authorList>
    </citation>
    <scope>NUCLEOTIDE SEQUENCE [LARGE SCALE GENOMIC DNA]</scope>
    <source>
        <strain evidence="2">DSM 8239</strain>
    </source>
</reference>
<dbReference type="Gene3D" id="3.30.1540.10">
    <property type="entry name" value="formyl-coa transferase, domain 3"/>
    <property type="match status" value="1"/>
</dbReference>
<dbReference type="InterPro" id="IPR003673">
    <property type="entry name" value="CoA-Trfase_fam_III"/>
</dbReference>
<dbReference type="AlphaFoldDB" id="A0A0L6U1D8"/>
<evidence type="ECO:0000313" key="2">
    <source>
        <dbReference type="Proteomes" id="UP000036873"/>
    </source>
</evidence>
<dbReference type="OrthoDB" id="9797653at2"/>
<dbReference type="InterPro" id="IPR044855">
    <property type="entry name" value="CoA-Trfase_III_dom3_sf"/>
</dbReference>
<accession>A0A0L6U1D8</accession>
<dbReference type="STRING" id="52689.AKG39_11575"/>
<dbReference type="RefSeq" id="WP_050740557.1">
    <property type="nucleotide sequence ID" value="NZ_LGYO01000027.1"/>
</dbReference>
<gene>
    <name evidence="1" type="ORF">AKG39_11575</name>
</gene>